<evidence type="ECO:0000313" key="5">
    <source>
        <dbReference type="Proteomes" id="UP000836841"/>
    </source>
</evidence>
<gene>
    <name evidence="4" type="ORF">TAV2_LOCUS10695</name>
</gene>
<protein>
    <recommendedName>
        <fullName evidence="3">Acylamino-acid-releasing enzyme N-terminal domain-containing protein</fullName>
    </recommendedName>
</protein>
<keyword evidence="2" id="KW-0378">Hydrolase</keyword>
<feature type="domain" description="Acylamino-acid-releasing enzyme N-terminal" evidence="3">
    <location>
        <begin position="17"/>
        <end position="156"/>
    </location>
</feature>
<dbReference type="Pfam" id="PF19283">
    <property type="entry name" value="APEH_N"/>
    <property type="match status" value="1"/>
</dbReference>
<name>A0AAU9RWY8_THLAR</name>
<dbReference type="Proteomes" id="UP000836841">
    <property type="component" value="Chromosome 3"/>
</dbReference>
<reference evidence="4 5" key="1">
    <citation type="submission" date="2022-03" db="EMBL/GenBank/DDBJ databases">
        <authorList>
            <person name="Nunn A."/>
            <person name="Chopra R."/>
            <person name="Nunn A."/>
            <person name="Contreras Garrido A."/>
        </authorList>
    </citation>
    <scope>NUCLEOTIDE SEQUENCE [LARGE SCALE GENOMIC DNA]</scope>
</reference>
<dbReference type="PANTHER" id="PTHR42776">
    <property type="entry name" value="SERINE PEPTIDASE S9 FAMILY MEMBER"/>
    <property type="match status" value="1"/>
</dbReference>
<evidence type="ECO:0000259" key="3">
    <source>
        <dbReference type="Pfam" id="PF19283"/>
    </source>
</evidence>
<dbReference type="InterPro" id="IPR045550">
    <property type="entry name" value="AARE_N"/>
</dbReference>
<evidence type="ECO:0000256" key="2">
    <source>
        <dbReference type="ARBA" id="ARBA00022801"/>
    </source>
</evidence>
<dbReference type="AlphaFoldDB" id="A0AAU9RWY8"/>
<evidence type="ECO:0000313" key="4">
    <source>
        <dbReference type="EMBL" id="CAH2052974.1"/>
    </source>
</evidence>
<dbReference type="PANTHER" id="PTHR42776:SF4">
    <property type="entry name" value="ACYLAMINO-ACID-RELEASING ENZYME"/>
    <property type="match status" value="1"/>
</dbReference>
<dbReference type="EMBL" id="OU466859">
    <property type="protein sequence ID" value="CAH2052974.1"/>
    <property type="molecule type" value="Genomic_DNA"/>
</dbReference>
<sequence length="177" mass="20389">MDCSEMEEEYDSSQSKLLEDFMIKIGFSNPKLAMFAMSQANLLANKRRKFLLSTQISKERRESVRSHWAPFPIEMCLSAFTLSPSALKLLVVRNSENEPPTQFEVWSSSPQRVHGSVYVDGWFEGISWNSDETHVAYVAEEPSRSKPTFNHLRRRLGKLERSRSLGRGLGRSICWKK</sequence>
<keyword evidence="5" id="KW-1185">Reference proteome</keyword>
<evidence type="ECO:0000256" key="1">
    <source>
        <dbReference type="ARBA" id="ARBA00010040"/>
    </source>
</evidence>
<comment type="similarity">
    <text evidence="1">Belongs to the peptidase S9C family.</text>
</comment>
<organism evidence="4 5">
    <name type="scientific">Thlaspi arvense</name>
    <name type="common">Field penny-cress</name>
    <dbReference type="NCBI Taxonomy" id="13288"/>
    <lineage>
        <taxon>Eukaryota</taxon>
        <taxon>Viridiplantae</taxon>
        <taxon>Streptophyta</taxon>
        <taxon>Embryophyta</taxon>
        <taxon>Tracheophyta</taxon>
        <taxon>Spermatophyta</taxon>
        <taxon>Magnoliopsida</taxon>
        <taxon>eudicotyledons</taxon>
        <taxon>Gunneridae</taxon>
        <taxon>Pentapetalae</taxon>
        <taxon>rosids</taxon>
        <taxon>malvids</taxon>
        <taxon>Brassicales</taxon>
        <taxon>Brassicaceae</taxon>
        <taxon>Thlaspideae</taxon>
        <taxon>Thlaspi</taxon>
    </lineage>
</organism>
<accession>A0AAU9RWY8</accession>
<proteinExistence type="inferred from homology"/>
<dbReference type="GO" id="GO:0004252">
    <property type="term" value="F:serine-type endopeptidase activity"/>
    <property type="evidence" value="ECO:0007669"/>
    <property type="project" value="TreeGrafter"/>
</dbReference>